<evidence type="ECO:0000256" key="1">
    <source>
        <dbReference type="SAM" id="Coils"/>
    </source>
</evidence>
<proteinExistence type="predicted"/>
<dbReference type="RefSeq" id="WP_089652545.1">
    <property type="nucleotide sequence ID" value="NZ_FNIZ01000009.1"/>
</dbReference>
<reference evidence="3" key="1">
    <citation type="submission" date="2016-10" db="EMBL/GenBank/DDBJ databases">
        <authorList>
            <person name="Varghese N."/>
            <person name="Submissions S."/>
        </authorList>
    </citation>
    <scope>NUCLEOTIDE SEQUENCE [LARGE SCALE GENOMIC DNA]</scope>
    <source>
        <strain evidence="3">CGMCC 1.3703</strain>
    </source>
</reference>
<name>A0A1H0NJY0_HALAD</name>
<dbReference type="EMBL" id="FNIZ01000009">
    <property type="protein sequence ID" value="SDO92660.1"/>
    <property type="molecule type" value="Genomic_DNA"/>
</dbReference>
<dbReference type="OrthoDB" id="2971819at2"/>
<dbReference type="AlphaFoldDB" id="A0A1H0NJY0"/>
<dbReference type="Proteomes" id="UP000198860">
    <property type="component" value="Unassembled WGS sequence"/>
</dbReference>
<keyword evidence="3" id="KW-1185">Reference proteome</keyword>
<dbReference type="STRING" id="240303.SAMN05421677_10995"/>
<keyword evidence="1" id="KW-0175">Coiled coil</keyword>
<feature type="coiled-coil region" evidence="1">
    <location>
        <begin position="42"/>
        <end position="69"/>
    </location>
</feature>
<evidence type="ECO:0000313" key="3">
    <source>
        <dbReference type="Proteomes" id="UP000198860"/>
    </source>
</evidence>
<gene>
    <name evidence="2" type="ORF">SAMN05421677_10995</name>
</gene>
<evidence type="ECO:0000313" key="2">
    <source>
        <dbReference type="EMBL" id="SDO92660.1"/>
    </source>
</evidence>
<sequence>MKKNSVITPNEFEEQLSHLQEKFSLLERRLSIKTDEIVFNMAVSHRKEMDELKNEVFGLRDELRKMKRERRYEYMGKVAQQARRRSVG</sequence>
<protein>
    <submittedName>
        <fullName evidence="2">Uncharacterized protein</fullName>
    </submittedName>
</protein>
<accession>A0A1H0NJY0</accession>
<organism evidence="2 3">
    <name type="scientific">Halobacillus aidingensis</name>
    <dbReference type="NCBI Taxonomy" id="240303"/>
    <lineage>
        <taxon>Bacteria</taxon>
        <taxon>Bacillati</taxon>
        <taxon>Bacillota</taxon>
        <taxon>Bacilli</taxon>
        <taxon>Bacillales</taxon>
        <taxon>Bacillaceae</taxon>
        <taxon>Halobacillus</taxon>
    </lineage>
</organism>